<feature type="compositionally biased region" description="Polar residues" evidence="2">
    <location>
        <begin position="218"/>
        <end position="229"/>
    </location>
</feature>
<dbReference type="PROSITE" id="PS50097">
    <property type="entry name" value="BTB"/>
    <property type="match status" value="1"/>
</dbReference>
<feature type="region of interest" description="Disordered" evidence="2">
    <location>
        <begin position="640"/>
        <end position="683"/>
    </location>
</feature>
<feature type="region of interest" description="Disordered" evidence="2">
    <location>
        <begin position="217"/>
        <end position="236"/>
    </location>
</feature>
<dbReference type="InterPro" id="IPR013087">
    <property type="entry name" value="Znf_C2H2_type"/>
</dbReference>
<dbReference type="PROSITE" id="PS50157">
    <property type="entry name" value="ZINC_FINGER_C2H2_2"/>
    <property type="match status" value="1"/>
</dbReference>
<feature type="region of interest" description="Disordered" evidence="2">
    <location>
        <begin position="143"/>
        <end position="197"/>
    </location>
</feature>
<reference evidence="5" key="1">
    <citation type="journal article" date="2023" name="Mol. Biol. Evol.">
        <title>Third-Generation Sequencing Reveals the Adaptive Role of the Epigenome in Three Deep-Sea Polychaetes.</title>
        <authorList>
            <person name="Perez M."/>
            <person name="Aroh O."/>
            <person name="Sun Y."/>
            <person name="Lan Y."/>
            <person name="Juniper S.K."/>
            <person name="Young C.R."/>
            <person name="Angers B."/>
            <person name="Qian P.Y."/>
        </authorList>
    </citation>
    <scope>NUCLEOTIDE SEQUENCE</scope>
    <source>
        <strain evidence="5">R07B-5</strain>
    </source>
</reference>
<feature type="domain" description="BTB" evidence="3">
    <location>
        <begin position="25"/>
        <end position="90"/>
    </location>
</feature>
<dbReference type="EMBL" id="JAODUO010000375">
    <property type="protein sequence ID" value="KAK2181895.1"/>
    <property type="molecule type" value="Genomic_DNA"/>
</dbReference>
<dbReference type="SMART" id="SM00225">
    <property type="entry name" value="BTB"/>
    <property type="match status" value="1"/>
</dbReference>
<feature type="compositionally biased region" description="Polar residues" evidence="2">
    <location>
        <begin position="374"/>
        <end position="383"/>
    </location>
</feature>
<dbReference type="SUPFAM" id="SSF54695">
    <property type="entry name" value="POZ domain"/>
    <property type="match status" value="1"/>
</dbReference>
<dbReference type="CDD" id="cd18186">
    <property type="entry name" value="BTB_POZ_ZBTB_KLHL-like"/>
    <property type="match status" value="1"/>
</dbReference>
<feature type="compositionally biased region" description="Basic and acidic residues" evidence="2">
    <location>
        <begin position="336"/>
        <end position="345"/>
    </location>
</feature>
<keyword evidence="1" id="KW-0479">Metal-binding</keyword>
<dbReference type="Gene3D" id="3.30.710.10">
    <property type="entry name" value="Potassium Channel Kv1.1, Chain A"/>
    <property type="match status" value="1"/>
</dbReference>
<accession>A0AAD9L2Q0</accession>
<feature type="region of interest" description="Disordered" evidence="2">
    <location>
        <begin position="563"/>
        <end position="596"/>
    </location>
</feature>
<keyword evidence="1" id="KW-0863">Zinc-finger</keyword>
<feature type="compositionally biased region" description="Basic residues" evidence="2">
    <location>
        <begin position="384"/>
        <end position="401"/>
    </location>
</feature>
<keyword evidence="6" id="KW-1185">Reference proteome</keyword>
<feature type="compositionally biased region" description="Low complexity" evidence="2">
    <location>
        <begin position="164"/>
        <end position="181"/>
    </location>
</feature>
<comment type="caution">
    <text evidence="5">The sequence shown here is derived from an EMBL/GenBank/DDBJ whole genome shotgun (WGS) entry which is preliminary data.</text>
</comment>
<evidence type="ECO:0000259" key="4">
    <source>
        <dbReference type="PROSITE" id="PS50157"/>
    </source>
</evidence>
<feature type="compositionally biased region" description="Polar residues" evidence="2">
    <location>
        <begin position="661"/>
        <end position="683"/>
    </location>
</feature>
<dbReference type="Proteomes" id="UP001209878">
    <property type="component" value="Unassembled WGS sequence"/>
</dbReference>
<protein>
    <recommendedName>
        <fullName evidence="7">BTB domain-containing protein</fullName>
    </recommendedName>
</protein>
<dbReference type="GO" id="GO:0008270">
    <property type="term" value="F:zinc ion binding"/>
    <property type="evidence" value="ECO:0007669"/>
    <property type="project" value="UniProtKB-KW"/>
</dbReference>
<evidence type="ECO:0000256" key="2">
    <source>
        <dbReference type="SAM" id="MobiDB-lite"/>
    </source>
</evidence>
<feature type="region of interest" description="Disordered" evidence="2">
    <location>
        <begin position="926"/>
        <end position="967"/>
    </location>
</feature>
<feature type="region of interest" description="Disordered" evidence="2">
    <location>
        <begin position="374"/>
        <end position="403"/>
    </location>
</feature>
<dbReference type="AlphaFoldDB" id="A0AAD9L2Q0"/>
<proteinExistence type="predicted"/>
<feature type="compositionally biased region" description="Polar residues" evidence="2">
    <location>
        <begin position="738"/>
        <end position="753"/>
    </location>
</feature>
<name>A0AAD9L2Q0_RIDPI</name>
<feature type="compositionally biased region" description="Polar residues" evidence="2">
    <location>
        <begin position="574"/>
        <end position="596"/>
    </location>
</feature>
<dbReference type="InterPro" id="IPR011333">
    <property type="entry name" value="SKP1/BTB/POZ_sf"/>
</dbReference>
<evidence type="ECO:0000256" key="1">
    <source>
        <dbReference type="PROSITE-ProRule" id="PRU00042"/>
    </source>
</evidence>
<sequence>MFTDHDWVYTRCSNAEALREERAFCDVAIVGSDGLSTWAHSCVLASASPTLRKQFWSERPPYRVHVDGISGAVWQVVLHFVYVGELWTLDAREAVEVAAAGRRLGMEALAKKASMYAYTDGNEKGVKAEERLWSKADAPVESFNNSASTGNGRLCQMSSPPSPTSSSFSFSNGGSNGVSFPHDGHPPTGCYDNGYLSDVTSSAEESSEIEQLVRRKTATQASKLNNTDPSRLKCPAPIRPEVASTKKQCCPTDQNTPVDRSKLRTRKRINSVYPLLPWRKEKLWRKLFRWMLSTKGAAAGFRSVSSTHSGSQTGSKSKFGHLGLQTSASQKRRRKSYMERPDRSTPTEWWGETIATAVHPKKNTPTNACNHNHSSANTCNHSSAGRKRPAQKFTARKKKTPSKIASFQYKPERWCFKTPAPKRAKVGTTYKTGGYCSHGPWNQHCRHYGQHVCGPTVNNKCSRSNTPCGRQLAQAPRRWLAPTGSEGRRVKCSHHNQGRYRVNWNSSCSLAVKYQHPYNATPAKKNNWLRHGVNHTGYWNYCSSNKKRKSSKTYLRYRKTSYTQGEWDPGEGAASTTDINTSASPGEHTTSASDVSNADRTLALPTDMPCSHCGMPVSTPSQIASGRLQSRSQVRVLFVPERADSSSTPPTPPPEVREQQIAPSDGSSSVPASGQDTNDSSVSVGLGMSAVMVMNSESSPQSSPRSSFVQLESGLNRSVGVDARPQVTDVQVGPPSSAPTTDCESSSVPQNTSGDEDTTEDDRSVSDYDIASANVKSALLARKRATTVIKQPVSGHSNWINRLGSTRSELSTLPIPERITRIHQPEPDVGSRQTIANRASMQTLQNAMSRQTIQDVASRQSILNVPSKQKIKNLPSRQTIQNAQSRHTTYNIKSRHAIIPITRFQSESGQSVDRFKELGRSSVIKTKDSGARQSTSQIKLLSSSAADSDPRVGAPRSLSSTEPSEPRIAVQLTRKPSLWQPIIQDIRRRIQVRWLAGERDSSRQTHHKFKSTETMWNEVIDSVIPKEKVAYICPKCGQGLESRRLYYKHMLEAHLNN</sequence>
<keyword evidence="1" id="KW-0862">Zinc</keyword>
<feature type="region of interest" description="Disordered" evidence="2">
    <location>
        <begin position="303"/>
        <end position="345"/>
    </location>
</feature>
<evidence type="ECO:0008006" key="7">
    <source>
        <dbReference type="Google" id="ProtNLM"/>
    </source>
</evidence>
<evidence type="ECO:0000313" key="6">
    <source>
        <dbReference type="Proteomes" id="UP001209878"/>
    </source>
</evidence>
<evidence type="ECO:0000313" key="5">
    <source>
        <dbReference type="EMBL" id="KAK2181895.1"/>
    </source>
</evidence>
<feature type="compositionally biased region" description="Polar residues" evidence="2">
    <location>
        <begin position="931"/>
        <end position="946"/>
    </location>
</feature>
<dbReference type="Pfam" id="PF00651">
    <property type="entry name" value="BTB"/>
    <property type="match status" value="1"/>
</dbReference>
<evidence type="ECO:0000259" key="3">
    <source>
        <dbReference type="PROSITE" id="PS50097"/>
    </source>
</evidence>
<feature type="domain" description="C2H2-type" evidence="4">
    <location>
        <begin position="1031"/>
        <end position="1057"/>
    </location>
</feature>
<organism evidence="5 6">
    <name type="scientific">Ridgeia piscesae</name>
    <name type="common">Tubeworm</name>
    <dbReference type="NCBI Taxonomy" id="27915"/>
    <lineage>
        <taxon>Eukaryota</taxon>
        <taxon>Metazoa</taxon>
        <taxon>Spiralia</taxon>
        <taxon>Lophotrochozoa</taxon>
        <taxon>Annelida</taxon>
        <taxon>Polychaeta</taxon>
        <taxon>Sedentaria</taxon>
        <taxon>Canalipalpata</taxon>
        <taxon>Sabellida</taxon>
        <taxon>Siboglinidae</taxon>
        <taxon>Ridgeia</taxon>
    </lineage>
</organism>
<dbReference type="PROSITE" id="PS00028">
    <property type="entry name" value="ZINC_FINGER_C2H2_1"/>
    <property type="match status" value="1"/>
</dbReference>
<dbReference type="InterPro" id="IPR000210">
    <property type="entry name" value="BTB/POZ_dom"/>
</dbReference>
<gene>
    <name evidence="5" type="ORF">NP493_370g06003</name>
</gene>
<feature type="compositionally biased region" description="Polar residues" evidence="2">
    <location>
        <begin position="303"/>
        <end position="316"/>
    </location>
</feature>
<feature type="region of interest" description="Disordered" evidence="2">
    <location>
        <begin position="719"/>
        <end position="767"/>
    </location>
</feature>